<evidence type="ECO:0000256" key="2">
    <source>
        <dbReference type="ARBA" id="ARBA00022723"/>
    </source>
</evidence>
<protein>
    <recommendedName>
        <fullName evidence="6">MPN domain-containing protein</fullName>
    </recommendedName>
</protein>
<proteinExistence type="predicted"/>
<reference evidence="8" key="1">
    <citation type="submission" date="2017-10" db="EMBL/GenBank/DDBJ databases">
        <authorList>
            <person name="Gaisin V.A."/>
            <person name="Rysina M.S."/>
            <person name="Grouzdev D.S."/>
        </authorList>
    </citation>
    <scope>NUCLEOTIDE SEQUENCE [LARGE SCALE GENOMIC DNA]</scope>
    <source>
        <strain evidence="8">V1</strain>
    </source>
</reference>
<evidence type="ECO:0000313" key="8">
    <source>
        <dbReference type="Proteomes" id="UP000246278"/>
    </source>
</evidence>
<keyword evidence="4" id="KW-0862">Zinc</keyword>
<dbReference type="AlphaFoldDB" id="A0A317T6A4"/>
<dbReference type="RefSeq" id="WP_110023327.1">
    <property type="nucleotide sequence ID" value="NZ_PDNZ01000004.1"/>
</dbReference>
<evidence type="ECO:0000256" key="1">
    <source>
        <dbReference type="ARBA" id="ARBA00022670"/>
    </source>
</evidence>
<dbReference type="EMBL" id="PDNZ01000004">
    <property type="protein sequence ID" value="PWW82193.1"/>
    <property type="molecule type" value="Genomic_DNA"/>
</dbReference>
<dbReference type="InterPro" id="IPR000555">
    <property type="entry name" value="JAMM/MPN+_dom"/>
</dbReference>
<dbReference type="Gene3D" id="3.40.140.10">
    <property type="entry name" value="Cytidine Deaminase, domain 2"/>
    <property type="match status" value="1"/>
</dbReference>
<dbReference type="CDD" id="cd08070">
    <property type="entry name" value="MPN_like"/>
    <property type="match status" value="1"/>
</dbReference>
<sequence>MEIYKCVYQRIIEHARREMPLEACGYLGGKGETAVEAYYLTNLDKSGEHFSFDPKEQFDAVLTMRKKQQQAIAVYHSHPETPARPSQEDIRLAFDPGMIYVIVSLAAVDPEVRAFRIVKKEVSEEPLIVIDRSDKESENREM</sequence>
<keyword evidence="1" id="KW-0645">Protease</keyword>
<dbReference type="SUPFAM" id="SSF102712">
    <property type="entry name" value="JAB1/MPN domain"/>
    <property type="match status" value="1"/>
</dbReference>
<keyword evidence="5" id="KW-0482">Metalloprotease</keyword>
<evidence type="ECO:0000256" key="3">
    <source>
        <dbReference type="ARBA" id="ARBA00022801"/>
    </source>
</evidence>
<keyword evidence="2" id="KW-0479">Metal-binding</keyword>
<dbReference type="OrthoDB" id="9802958at2"/>
<dbReference type="PANTHER" id="PTHR34858">
    <property type="entry name" value="CYSO-CYSTEINE PEPTIDASE"/>
    <property type="match status" value="1"/>
</dbReference>
<dbReference type="Proteomes" id="UP000246278">
    <property type="component" value="Unassembled WGS sequence"/>
</dbReference>
<dbReference type="GO" id="GO:0006508">
    <property type="term" value="P:proteolysis"/>
    <property type="evidence" value="ECO:0007669"/>
    <property type="project" value="UniProtKB-KW"/>
</dbReference>
<gene>
    <name evidence="7" type="ORF">CR164_07640</name>
</gene>
<dbReference type="FunFam" id="3.40.140.10:FF:000085">
    <property type="entry name" value="Mov34/MPN/PAD-1 family protein"/>
    <property type="match status" value="1"/>
</dbReference>
<dbReference type="SMART" id="SM00232">
    <property type="entry name" value="JAB_MPN"/>
    <property type="match status" value="1"/>
</dbReference>
<dbReference type="GO" id="GO:0008235">
    <property type="term" value="F:metalloexopeptidase activity"/>
    <property type="evidence" value="ECO:0007669"/>
    <property type="project" value="TreeGrafter"/>
</dbReference>
<dbReference type="PANTHER" id="PTHR34858:SF1">
    <property type="entry name" value="CYSO-CYSTEINE PEPTIDASE"/>
    <property type="match status" value="1"/>
</dbReference>
<dbReference type="PROSITE" id="PS50249">
    <property type="entry name" value="MPN"/>
    <property type="match status" value="1"/>
</dbReference>
<name>A0A317T6A4_9CHLB</name>
<organism evidence="7 8">
    <name type="scientific">Prosthecochloris marina</name>
    <dbReference type="NCBI Taxonomy" id="2017681"/>
    <lineage>
        <taxon>Bacteria</taxon>
        <taxon>Pseudomonadati</taxon>
        <taxon>Chlorobiota</taxon>
        <taxon>Chlorobiia</taxon>
        <taxon>Chlorobiales</taxon>
        <taxon>Chlorobiaceae</taxon>
        <taxon>Prosthecochloris</taxon>
    </lineage>
</organism>
<keyword evidence="8" id="KW-1185">Reference proteome</keyword>
<evidence type="ECO:0000256" key="4">
    <source>
        <dbReference type="ARBA" id="ARBA00022833"/>
    </source>
</evidence>
<dbReference type="InterPro" id="IPR028090">
    <property type="entry name" value="JAB_dom_prok"/>
</dbReference>
<evidence type="ECO:0000313" key="7">
    <source>
        <dbReference type="EMBL" id="PWW82193.1"/>
    </source>
</evidence>
<dbReference type="InterPro" id="IPR037518">
    <property type="entry name" value="MPN"/>
</dbReference>
<keyword evidence="3" id="KW-0378">Hydrolase</keyword>
<accession>A0A317T6A4</accession>
<dbReference type="GO" id="GO:0008270">
    <property type="term" value="F:zinc ion binding"/>
    <property type="evidence" value="ECO:0007669"/>
    <property type="project" value="TreeGrafter"/>
</dbReference>
<comment type="caution">
    <text evidence="7">The sequence shown here is derived from an EMBL/GenBank/DDBJ whole genome shotgun (WGS) entry which is preliminary data.</text>
</comment>
<evidence type="ECO:0000256" key="5">
    <source>
        <dbReference type="ARBA" id="ARBA00023049"/>
    </source>
</evidence>
<feature type="domain" description="MPN" evidence="6">
    <location>
        <begin position="1"/>
        <end position="128"/>
    </location>
</feature>
<dbReference type="InterPro" id="IPR051929">
    <property type="entry name" value="VirAsm_ModProt"/>
</dbReference>
<dbReference type="Pfam" id="PF14464">
    <property type="entry name" value="Prok-JAB"/>
    <property type="match status" value="1"/>
</dbReference>
<evidence type="ECO:0000259" key="6">
    <source>
        <dbReference type="PROSITE" id="PS50249"/>
    </source>
</evidence>